<dbReference type="CDD" id="cd00042">
    <property type="entry name" value="CY"/>
    <property type="match status" value="1"/>
</dbReference>
<name>A0A383VQD6_TETOB</name>
<proteinExistence type="inferred from homology"/>
<dbReference type="SUPFAM" id="SSF54403">
    <property type="entry name" value="Cystatin/monellin"/>
    <property type="match status" value="2"/>
</dbReference>
<dbReference type="EMBL" id="FNXT01000767">
    <property type="protein sequence ID" value="SZX66962.1"/>
    <property type="molecule type" value="Genomic_DNA"/>
</dbReference>
<dbReference type="InterPro" id="IPR000010">
    <property type="entry name" value="Cystatin_dom"/>
</dbReference>
<evidence type="ECO:0000313" key="5">
    <source>
        <dbReference type="Proteomes" id="UP000256970"/>
    </source>
</evidence>
<keyword evidence="5" id="KW-1185">Reference proteome</keyword>
<dbReference type="InterPro" id="IPR046350">
    <property type="entry name" value="Cystatin_sf"/>
</dbReference>
<dbReference type="STRING" id="3088.A0A383VQD6"/>
<evidence type="ECO:0000259" key="3">
    <source>
        <dbReference type="SMART" id="SM00043"/>
    </source>
</evidence>
<dbReference type="Gene3D" id="3.10.450.10">
    <property type="match status" value="1"/>
</dbReference>
<dbReference type="AlphaFoldDB" id="A0A383VQD6"/>
<sequence>MLGGASSAPIDARTNEIATFAVEQLKHGKANFPIKGNLQLAKVVSAKRQVVSGTNHILVVEAADDAGPKTLEVTVWEKLSCNVKENDAAMELTHFKLVGPAAEAGDDQWSKAAQQGVAQLNQRSNSLFPYQLLRVLSATPLNDGSSNTELLVEVKRGDKQEKFALTVKPAADAHFQLVKFHQHAAEGPATS</sequence>
<dbReference type="Proteomes" id="UP000256970">
    <property type="component" value="Unassembled WGS sequence"/>
</dbReference>
<dbReference type="GO" id="GO:0004869">
    <property type="term" value="F:cysteine-type endopeptidase inhibitor activity"/>
    <property type="evidence" value="ECO:0007669"/>
    <property type="project" value="UniProtKB-KW"/>
</dbReference>
<gene>
    <name evidence="4" type="ORF">BQ4739_LOCUS7388</name>
</gene>
<evidence type="ECO:0000256" key="2">
    <source>
        <dbReference type="RuleBase" id="RU362130"/>
    </source>
</evidence>
<evidence type="ECO:0000313" key="4">
    <source>
        <dbReference type="EMBL" id="SZX66962.1"/>
    </source>
</evidence>
<dbReference type="Pfam" id="PF16845">
    <property type="entry name" value="SQAPI"/>
    <property type="match status" value="1"/>
</dbReference>
<evidence type="ECO:0000256" key="1">
    <source>
        <dbReference type="ARBA" id="ARBA00022704"/>
    </source>
</evidence>
<dbReference type="PANTHER" id="PTHR11413:SF103">
    <property type="entry name" value="CYSTEINE PROTEINASE INHIBITOR 12"/>
    <property type="match status" value="1"/>
</dbReference>
<keyword evidence="2" id="KW-0646">Protease inhibitor</keyword>
<dbReference type="SMART" id="SM00043">
    <property type="entry name" value="CY"/>
    <property type="match status" value="1"/>
</dbReference>
<organism evidence="4 5">
    <name type="scientific">Tetradesmus obliquus</name>
    <name type="common">Green alga</name>
    <name type="synonym">Acutodesmus obliquus</name>
    <dbReference type="NCBI Taxonomy" id="3088"/>
    <lineage>
        <taxon>Eukaryota</taxon>
        <taxon>Viridiplantae</taxon>
        <taxon>Chlorophyta</taxon>
        <taxon>core chlorophytes</taxon>
        <taxon>Chlorophyceae</taxon>
        <taxon>CS clade</taxon>
        <taxon>Sphaeropleales</taxon>
        <taxon>Scenedesmaceae</taxon>
        <taxon>Tetradesmus</taxon>
    </lineage>
</organism>
<feature type="domain" description="Cystatin" evidence="3">
    <location>
        <begin position="1"/>
        <end position="98"/>
    </location>
</feature>
<comment type="similarity">
    <text evidence="2">Belongs to the cystatin family. Phytocystatin subfamily.</text>
</comment>
<dbReference type="InterPro" id="IPR018073">
    <property type="entry name" value="Prot_inh_cystat_CS"/>
</dbReference>
<dbReference type="PANTHER" id="PTHR11413">
    <property type="entry name" value="CYSTATIN FAMILY MEMBER"/>
    <property type="match status" value="1"/>
</dbReference>
<dbReference type="OrthoDB" id="537254at2759"/>
<dbReference type="InterPro" id="IPR027214">
    <property type="entry name" value="Cystatin"/>
</dbReference>
<accession>A0A383VQD6</accession>
<protein>
    <recommendedName>
        <fullName evidence="2">Cysteine proteinase inhibitor</fullName>
    </recommendedName>
</protein>
<reference evidence="4 5" key="1">
    <citation type="submission" date="2016-10" db="EMBL/GenBank/DDBJ databases">
        <authorList>
            <person name="Cai Z."/>
        </authorList>
    </citation>
    <scope>NUCLEOTIDE SEQUENCE [LARGE SCALE GENOMIC DNA]</scope>
</reference>
<dbReference type="PROSITE" id="PS00287">
    <property type="entry name" value="CYSTATIN"/>
    <property type="match status" value="1"/>
</dbReference>
<keyword evidence="1 2" id="KW-0789">Thiol protease inhibitor</keyword>